<comment type="caution">
    <text evidence="2">The sequence shown here is derived from an EMBL/GenBank/DDBJ whole genome shotgun (WGS) entry which is preliminary data.</text>
</comment>
<organism evidence="2 3">
    <name type="scientific">Colletotrichum sojae</name>
    <dbReference type="NCBI Taxonomy" id="2175907"/>
    <lineage>
        <taxon>Eukaryota</taxon>
        <taxon>Fungi</taxon>
        <taxon>Dikarya</taxon>
        <taxon>Ascomycota</taxon>
        <taxon>Pezizomycotina</taxon>
        <taxon>Sordariomycetes</taxon>
        <taxon>Hypocreomycetidae</taxon>
        <taxon>Glomerellales</taxon>
        <taxon>Glomerellaceae</taxon>
        <taxon>Colletotrichum</taxon>
        <taxon>Colletotrichum orchidearum species complex</taxon>
    </lineage>
</organism>
<sequence>MTAPNERPPTWTNGLPTNHADVGMQERSSHMTGREKFRQMEKGVLPEQEAYTRTRVVEMVSKKDDASCLARSKHALSTVVREW</sequence>
<keyword evidence="3" id="KW-1185">Reference proteome</keyword>
<reference evidence="2 3" key="1">
    <citation type="journal article" date="2020" name="Phytopathology">
        <title>Genome Sequence Resources of Colletotrichum truncatum, C. plurivorum, C. musicola, and C. sojae: Four Species Pathogenic to Soybean (Glycine max).</title>
        <authorList>
            <person name="Rogerio F."/>
            <person name="Boufleur T.R."/>
            <person name="Ciampi-Guillardi M."/>
            <person name="Sukno S.A."/>
            <person name="Thon M.R."/>
            <person name="Massola Junior N.S."/>
            <person name="Baroncelli R."/>
        </authorList>
    </citation>
    <scope>NUCLEOTIDE SEQUENCE [LARGE SCALE GENOMIC DNA]</scope>
    <source>
        <strain evidence="2 3">LFN0009</strain>
    </source>
</reference>
<feature type="compositionally biased region" description="Basic and acidic residues" evidence="1">
    <location>
        <begin position="27"/>
        <end position="36"/>
    </location>
</feature>
<evidence type="ECO:0000313" key="3">
    <source>
        <dbReference type="Proteomes" id="UP000652219"/>
    </source>
</evidence>
<feature type="region of interest" description="Disordered" evidence="1">
    <location>
        <begin position="1"/>
        <end position="36"/>
    </location>
</feature>
<accession>A0A8H6JXI9</accession>
<evidence type="ECO:0000256" key="1">
    <source>
        <dbReference type="SAM" id="MobiDB-lite"/>
    </source>
</evidence>
<proteinExistence type="predicted"/>
<protein>
    <submittedName>
        <fullName evidence="2">Uncharacterized protein</fullName>
    </submittedName>
</protein>
<gene>
    <name evidence="2" type="ORF">CSOJ01_00295</name>
</gene>
<dbReference type="Proteomes" id="UP000652219">
    <property type="component" value="Unassembled WGS sequence"/>
</dbReference>
<dbReference type="AlphaFoldDB" id="A0A8H6JXI9"/>
<evidence type="ECO:0000313" key="2">
    <source>
        <dbReference type="EMBL" id="KAF6821289.1"/>
    </source>
</evidence>
<dbReference type="EMBL" id="WIGN01000002">
    <property type="protein sequence ID" value="KAF6821289.1"/>
    <property type="molecule type" value="Genomic_DNA"/>
</dbReference>
<name>A0A8H6JXI9_9PEZI</name>